<protein>
    <submittedName>
        <fullName evidence="2">Uncharacterized protein</fullName>
    </submittedName>
</protein>
<keyword evidence="1" id="KW-0472">Membrane</keyword>
<evidence type="ECO:0000313" key="3">
    <source>
        <dbReference type="Proteomes" id="UP000324222"/>
    </source>
</evidence>
<sequence>MRNNEFLFLERSQKIFLASLTGLAALTFILFTHFLQNSLVTNWLPTEEAPDVKKMELEPIFWVPRKNLVKMGK</sequence>
<keyword evidence="1" id="KW-1133">Transmembrane helix</keyword>
<keyword evidence="3" id="KW-1185">Reference proteome</keyword>
<evidence type="ECO:0000256" key="1">
    <source>
        <dbReference type="SAM" id="Phobius"/>
    </source>
</evidence>
<evidence type="ECO:0000313" key="2">
    <source>
        <dbReference type="EMBL" id="MPC33967.1"/>
    </source>
</evidence>
<keyword evidence="1" id="KW-0812">Transmembrane</keyword>
<proteinExistence type="predicted"/>
<dbReference type="AlphaFoldDB" id="A0A5B7EL27"/>
<comment type="caution">
    <text evidence="2">The sequence shown here is derived from an EMBL/GenBank/DDBJ whole genome shotgun (WGS) entry which is preliminary data.</text>
</comment>
<gene>
    <name evidence="2" type="ORF">E2C01_027337</name>
</gene>
<feature type="transmembrane region" description="Helical" evidence="1">
    <location>
        <begin position="15"/>
        <end position="35"/>
    </location>
</feature>
<name>A0A5B7EL27_PORTR</name>
<accession>A0A5B7EL27</accession>
<dbReference type="Proteomes" id="UP000324222">
    <property type="component" value="Unassembled WGS sequence"/>
</dbReference>
<organism evidence="2 3">
    <name type="scientific">Portunus trituberculatus</name>
    <name type="common">Swimming crab</name>
    <name type="synonym">Neptunus trituberculatus</name>
    <dbReference type="NCBI Taxonomy" id="210409"/>
    <lineage>
        <taxon>Eukaryota</taxon>
        <taxon>Metazoa</taxon>
        <taxon>Ecdysozoa</taxon>
        <taxon>Arthropoda</taxon>
        <taxon>Crustacea</taxon>
        <taxon>Multicrustacea</taxon>
        <taxon>Malacostraca</taxon>
        <taxon>Eumalacostraca</taxon>
        <taxon>Eucarida</taxon>
        <taxon>Decapoda</taxon>
        <taxon>Pleocyemata</taxon>
        <taxon>Brachyura</taxon>
        <taxon>Eubrachyura</taxon>
        <taxon>Portunoidea</taxon>
        <taxon>Portunidae</taxon>
        <taxon>Portuninae</taxon>
        <taxon>Portunus</taxon>
    </lineage>
</organism>
<reference evidence="2 3" key="1">
    <citation type="submission" date="2019-05" db="EMBL/GenBank/DDBJ databases">
        <title>Another draft genome of Portunus trituberculatus and its Hox gene families provides insights of decapod evolution.</title>
        <authorList>
            <person name="Jeong J.-H."/>
            <person name="Song I."/>
            <person name="Kim S."/>
            <person name="Choi T."/>
            <person name="Kim D."/>
            <person name="Ryu S."/>
            <person name="Kim W."/>
        </authorList>
    </citation>
    <scope>NUCLEOTIDE SEQUENCE [LARGE SCALE GENOMIC DNA]</scope>
    <source>
        <tissue evidence="2">Muscle</tissue>
    </source>
</reference>
<dbReference type="EMBL" id="VSRR010002948">
    <property type="protein sequence ID" value="MPC33967.1"/>
    <property type="molecule type" value="Genomic_DNA"/>
</dbReference>